<gene>
    <name evidence="2" type="ORF">CRENBAI_017261</name>
</gene>
<evidence type="ECO:0000313" key="2">
    <source>
        <dbReference type="EMBL" id="KAK5602950.1"/>
    </source>
</evidence>
<comment type="caution">
    <text evidence="2">The sequence shown here is derived from an EMBL/GenBank/DDBJ whole genome shotgun (WGS) entry which is preliminary data.</text>
</comment>
<evidence type="ECO:0000313" key="3">
    <source>
        <dbReference type="Proteomes" id="UP001311232"/>
    </source>
</evidence>
<feature type="region of interest" description="Disordered" evidence="1">
    <location>
        <begin position="1"/>
        <end position="63"/>
    </location>
</feature>
<dbReference type="AlphaFoldDB" id="A0AAV9R4I7"/>
<reference evidence="2 3" key="1">
    <citation type="submission" date="2021-06" db="EMBL/GenBank/DDBJ databases">
        <authorList>
            <person name="Palmer J.M."/>
        </authorList>
    </citation>
    <scope>NUCLEOTIDE SEQUENCE [LARGE SCALE GENOMIC DNA]</scope>
    <source>
        <strain evidence="2 3">MEX-2019</strain>
        <tissue evidence="2">Muscle</tissue>
    </source>
</reference>
<sequence length="98" mass="11092">MGSEPISSEGLDSPTLEWPTGKRRRAGVDPLEEEKDGQTWRAPRHRRVCGKTSGGASARDFFNSHPRETFDQIPGDLERVRVDHFSPLLRCLLPKLRP</sequence>
<evidence type="ECO:0000256" key="1">
    <source>
        <dbReference type="SAM" id="MobiDB-lite"/>
    </source>
</evidence>
<keyword evidence="3" id="KW-1185">Reference proteome</keyword>
<organism evidence="2 3">
    <name type="scientific">Crenichthys baileyi</name>
    <name type="common">White River springfish</name>
    <dbReference type="NCBI Taxonomy" id="28760"/>
    <lineage>
        <taxon>Eukaryota</taxon>
        <taxon>Metazoa</taxon>
        <taxon>Chordata</taxon>
        <taxon>Craniata</taxon>
        <taxon>Vertebrata</taxon>
        <taxon>Euteleostomi</taxon>
        <taxon>Actinopterygii</taxon>
        <taxon>Neopterygii</taxon>
        <taxon>Teleostei</taxon>
        <taxon>Neoteleostei</taxon>
        <taxon>Acanthomorphata</taxon>
        <taxon>Ovalentaria</taxon>
        <taxon>Atherinomorphae</taxon>
        <taxon>Cyprinodontiformes</taxon>
        <taxon>Goodeidae</taxon>
        <taxon>Crenichthys</taxon>
    </lineage>
</organism>
<protein>
    <submittedName>
        <fullName evidence="2">Uncharacterized protein</fullName>
    </submittedName>
</protein>
<accession>A0AAV9R4I7</accession>
<proteinExistence type="predicted"/>
<dbReference type="Proteomes" id="UP001311232">
    <property type="component" value="Unassembled WGS sequence"/>
</dbReference>
<dbReference type="EMBL" id="JAHHUM010002597">
    <property type="protein sequence ID" value="KAK5602950.1"/>
    <property type="molecule type" value="Genomic_DNA"/>
</dbReference>
<name>A0AAV9R4I7_9TELE</name>